<keyword evidence="3" id="KW-0677">Repeat</keyword>
<dbReference type="PANTHER" id="PTHR43300">
    <property type="entry name" value="ACETYLTRANSFERASE"/>
    <property type="match status" value="1"/>
</dbReference>
<dbReference type="GO" id="GO:0016746">
    <property type="term" value="F:acyltransferase activity"/>
    <property type="evidence" value="ECO:0007669"/>
    <property type="project" value="UniProtKB-KW"/>
</dbReference>
<proteinExistence type="inferred from homology"/>
<gene>
    <name evidence="5" type="ORF">SAMN05444411_101773</name>
</gene>
<dbReference type="PROSITE" id="PS00101">
    <property type="entry name" value="HEXAPEP_TRANSFERASES"/>
    <property type="match status" value="1"/>
</dbReference>
<dbReference type="InterPro" id="IPR011004">
    <property type="entry name" value="Trimer_LpxA-like_sf"/>
</dbReference>
<dbReference type="STRING" id="762486.SAMN05444411_101773"/>
<dbReference type="OrthoDB" id="9814490at2"/>
<evidence type="ECO:0000256" key="3">
    <source>
        <dbReference type="ARBA" id="ARBA00022737"/>
    </source>
</evidence>
<accession>A0A1H2TPL1</accession>
<evidence type="ECO:0000256" key="2">
    <source>
        <dbReference type="ARBA" id="ARBA00022679"/>
    </source>
</evidence>
<dbReference type="EMBL" id="FNNJ01000001">
    <property type="protein sequence ID" value="SDW45913.1"/>
    <property type="molecule type" value="Genomic_DNA"/>
</dbReference>
<evidence type="ECO:0000256" key="4">
    <source>
        <dbReference type="ARBA" id="ARBA00023315"/>
    </source>
</evidence>
<evidence type="ECO:0000256" key="1">
    <source>
        <dbReference type="ARBA" id="ARBA00007274"/>
    </source>
</evidence>
<dbReference type="RefSeq" id="WP_090119889.1">
    <property type="nucleotide sequence ID" value="NZ_FNNJ01000001.1"/>
</dbReference>
<keyword evidence="4" id="KW-0012">Acyltransferase</keyword>
<keyword evidence="6" id="KW-1185">Reference proteome</keyword>
<dbReference type="Proteomes" id="UP000199595">
    <property type="component" value="Unassembled WGS sequence"/>
</dbReference>
<dbReference type="PANTHER" id="PTHR43300:SF11">
    <property type="entry name" value="ACETYLTRANSFERASE RV3034C-RELATED"/>
    <property type="match status" value="1"/>
</dbReference>
<evidence type="ECO:0000313" key="5">
    <source>
        <dbReference type="EMBL" id="SDW45913.1"/>
    </source>
</evidence>
<keyword evidence="2 5" id="KW-0808">Transferase</keyword>
<name>A0A1H2TPL1_9FLAO</name>
<comment type="similarity">
    <text evidence="1">Belongs to the transferase hexapeptide repeat family.</text>
</comment>
<evidence type="ECO:0000313" key="6">
    <source>
        <dbReference type="Proteomes" id="UP000199595"/>
    </source>
</evidence>
<dbReference type="InterPro" id="IPR001451">
    <property type="entry name" value="Hexapep"/>
</dbReference>
<dbReference type="SUPFAM" id="SSF51161">
    <property type="entry name" value="Trimeric LpxA-like enzymes"/>
    <property type="match status" value="1"/>
</dbReference>
<dbReference type="Gene3D" id="2.160.10.10">
    <property type="entry name" value="Hexapeptide repeat proteins"/>
    <property type="match status" value="1"/>
</dbReference>
<dbReference type="InterPro" id="IPR050179">
    <property type="entry name" value="Trans_hexapeptide_repeat"/>
</dbReference>
<dbReference type="AlphaFoldDB" id="A0A1H2TPL1"/>
<dbReference type="Pfam" id="PF14602">
    <property type="entry name" value="Hexapep_2"/>
    <property type="match status" value="1"/>
</dbReference>
<reference evidence="5 6" key="1">
    <citation type="submission" date="2016-10" db="EMBL/GenBank/DDBJ databases">
        <authorList>
            <person name="de Groot N.N."/>
        </authorList>
    </citation>
    <scope>NUCLEOTIDE SEQUENCE [LARGE SCALE GENOMIC DNA]</scope>
    <source>
        <strain evidence="5 6">DSM 24956</strain>
    </source>
</reference>
<dbReference type="InterPro" id="IPR018357">
    <property type="entry name" value="Hexapep_transf_CS"/>
</dbReference>
<protein>
    <submittedName>
        <fullName evidence="5">Hexapeptide repeat of succinyl-transferase</fullName>
    </submittedName>
</protein>
<dbReference type="CDD" id="cd03349">
    <property type="entry name" value="LbH_XAT"/>
    <property type="match status" value="1"/>
</dbReference>
<organism evidence="5 6">
    <name type="scientific">Lutibacter oricola</name>
    <dbReference type="NCBI Taxonomy" id="762486"/>
    <lineage>
        <taxon>Bacteria</taxon>
        <taxon>Pseudomonadati</taxon>
        <taxon>Bacteroidota</taxon>
        <taxon>Flavobacteriia</taxon>
        <taxon>Flavobacteriales</taxon>
        <taxon>Flavobacteriaceae</taxon>
        <taxon>Lutibacter</taxon>
    </lineage>
</organism>
<sequence>MIKKIIKYLYNNLKGIKVDFNSKIPLNIIVKDKDSRYPVSIVNSTFNNTSFGLGCKLNNCLCLGEVQLGRFVSIFGPGTVLSAIKGHIKIGSFCSIGQNVSIQESYHNYNNVSSYLIGKNILKDNDSDDFISKGNIIIEEDVWIGSNSIILSGVRIGRGSVIAAGSIVTKNVPRYSIYGGNPAKEIKKRFENSKIDIIEQSKWWEWEVNKIIENKDFFYNKSNIN</sequence>